<feature type="transmembrane region" description="Helical" evidence="5">
    <location>
        <begin position="496"/>
        <end position="515"/>
    </location>
</feature>
<keyword evidence="8" id="KW-1185">Reference proteome</keyword>
<dbReference type="Gene3D" id="1.20.1740.10">
    <property type="entry name" value="Amino acid/polyamine transporter I"/>
    <property type="match status" value="1"/>
</dbReference>
<dbReference type="OrthoDB" id="10062876at2759"/>
<feature type="transmembrane region" description="Helical" evidence="5">
    <location>
        <begin position="391"/>
        <end position="411"/>
    </location>
</feature>
<gene>
    <name evidence="7" type="ORF">N7532_006403</name>
</gene>
<feature type="transmembrane region" description="Helical" evidence="5">
    <location>
        <begin position="417"/>
        <end position="443"/>
    </location>
</feature>
<dbReference type="Pfam" id="PF00324">
    <property type="entry name" value="AA_permease"/>
    <property type="match status" value="1"/>
</dbReference>
<dbReference type="PIRSF" id="PIRSF006060">
    <property type="entry name" value="AA_transporter"/>
    <property type="match status" value="1"/>
</dbReference>
<keyword evidence="3 5" id="KW-1133">Transmembrane helix</keyword>
<evidence type="ECO:0000256" key="1">
    <source>
        <dbReference type="ARBA" id="ARBA00004141"/>
    </source>
</evidence>
<organism evidence="7 8">
    <name type="scientific">Penicillium argentinense</name>
    <dbReference type="NCBI Taxonomy" id="1131581"/>
    <lineage>
        <taxon>Eukaryota</taxon>
        <taxon>Fungi</taxon>
        <taxon>Dikarya</taxon>
        <taxon>Ascomycota</taxon>
        <taxon>Pezizomycotina</taxon>
        <taxon>Eurotiomycetes</taxon>
        <taxon>Eurotiomycetidae</taxon>
        <taxon>Eurotiales</taxon>
        <taxon>Aspergillaceae</taxon>
        <taxon>Penicillium</taxon>
    </lineage>
</organism>
<dbReference type="AlphaFoldDB" id="A0A9W9FFU3"/>
<comment type="caution">
    <text evidence="7">The sequence shown here is derived from an EMBL/GenBank/DDBJ whole genome shotgun (WGS) entry which is preliminary data.</text>
</comment>
<evidence type="ECO:0000256" key="3">
    <source>
        <dbReference type="ARBA" id="ARBA00022989"/>
    </source>
</evidence>
<evidence type="ECO:0000259" key="6">
    <source>
        <dbReference type="Pfam" id="PF00324"/>
    </source>
</evidence>
<evidence type="ECO:0000313" key="8">
    <source>
        <dbReference type="Proteomes" id="UP001149074"/>
    </source>
</evidence>
<sequence>MEFTSDKDHEYHKGHGVLDTLGLKPAEPHQDVQQGMLADNADNLQRHLDNRQIQLIAIGGSIGTALFVSIGSGLYNGGPGSLFIAYTVQCLFLAMVNNCLAEMTTAFPVSGGFIRLAGKWVDDALGFMVGWNFFFYEALLIPFEISAFTLVISFWSPAIAEPGPIAGICAGVICCYAFLNVLMVSTYGEAEFWLSGGKVILIFSLFFFTFVTMVGGNPQHHAYGFTYWNNPGAFMEYLDTGALGRFEGFLGALWSAAFTVVGPEYISMVAAEAKRPRTYIKNAFKTVYARFGIFFIGGSLAVGIVCSARDPKLVALENGTSSGAGAAASPYVIGMGNLGITIFPSIVNALLLTSIFSAGNTYCYCSIRTLYGLALEGRAPRFLTYTTRKGVPIYCFLVVMIFPMLSFLQVGNSSSIVITWFASLVTAGGLINYVVITLTYIFFHRACKAQGVDRSTFAYFARFQPWCAWVAFVWMILVTILYGYPAYKPWSLKTWWSNYTMQIVIPPLYLIWKLIKKTKVVKPHEADLVWERPLIDAYEASFTDPPVGFWREVGQMFGYRRIKGGNDKRRPSTVDYSNGTTEGAVAA</sequence>
<protein>
    <recommendedName>
        <fullName evidence="6">Amino acid permease/ SLC12A domain-containing protein</fullName>
    </recommendedName>
</protein>
<dbReference type="PANTHER" id="PTHR43341">
    <property type="entry name" value="AMINO ACID PERMEASE"/>
    <property type="match status" value="1"/>
</dbReference>
<feature type="transmembrane region" description="Helical" evidence="5">
    <location>
        <begin position="287"/>
        <end position="308"/>
    </location>
</feature>
<keyword evidence="2 5" id="KW-0812">Transmembrane</keyword>
<feature type="transmembrane region" description="Helical" evidence="5">
    <location>
        <begin position="463"/>
        <end position="484"/>
    </location>
</feature>
<keyword evidence="4 5" id="KW-0472">Membrane</keyword>
<dbReference type="EMBL" id="JAPQKI010000005">
    <property type="protein sequence ID" value="KAJ5099402.1"/>
    <property type="molecule type" value="Genomic_DNA"/>
</dbReference>
<feature type="transmembrane region" description="Helical" evidence="5">
    <location>
        <begin position="55"/>
        <end position="75"/>
    </location>
</feature>
<dbReference type="GO" id="GO:0015171">
    <property type="term" value="F:amino acid transmembrane transporter activity"/>
    <property type="evidence" value="ECO:0007669"/>
    <property type="project" value="TreeGrafter"/>
</dbReference>
<dbReference type="PANTHER" id="PTHR43341:SF6">
    <property type="entry name" value="AMINO ACID TRANSPORTER (EUROFUNG)"/>
    <property type="match status" value="1"/>
</dbReference>
<proteinExistence type="predicted"/>
<feature type="transmembrane region" description="Helical" evidence="5">
    <location>
        <begin position="199"/>
        <end position="216"/>
    </location>
</feature>
<accession>A0A9W9FFU3</accession>
<feature type="transmembrane region" description="Helical" evidence="5">
    <location>
        <begin position="248"/>
        <end position="266"/>
    </location>
</feature>
<reference evidence="7" key="2">
    <citation type="journal article" date="2023" name="IMA Fungus">
        <title>Comparative genomic study of the Penicillium genus elucidates a diverse pangenome and 15 lateral gene transfer events.</title>
        <authorList>
            <person name="Petersen C."/>
            <person name="Sorensen T."/>
            <person name="Nielsen M.R."/>
            <person name="Sondergaard T.E."/>
            <person name="Sorensen J.L."/>
            <person name="Fitzpatrick D.A."/>
            <person name="Frisvad J.C."/>
            <person name="Nielsen K.L."/>
        </authorList>
    </citation>
    <scope>NUCLEOTIDE SEQUENCE</scope>
    <source>
        <strain evidence="7">IBT 30761</strain>
    </source>
</reference>
<name>A0A9W9FFU3_9EURO</name>
<feature type="domain" description="Amino acid permease/ SLC12A" evidence="6">
    <location>
        <begin position="53"/>
        <end position="521"/>
    </location>
</feature>
<dbReference type="InterPro" id="IPR004841">
    <property type="entry name" value="AA-permease/SLC12A_dom"/>
</dbReference>
<evidence type="ECO:0000256" key="5">
    <source>
        <dbReference type="SAM" id="Phobius"/>
    </source>
</evidence>
<comment type="subcellular location">
    <subcellularLocation>
        <location evidence="1">Membrane</location>
        <topology evidence="1">Multi-pass membrane protein</topology>
    </subcellularLocation>
</comment>
<dbReference type="GeneID" id="81357876"/>
<dbReference type="InterPro" id="IPR050524">
    <property type="entry name" value="APC_YAT"/>
</dbReference>
<dbReference type="RefSeq" id="XP_056475056.1">
    <property type="nucleotide sequence ID" value="XM_056618897.1"/>
</dbReference>
<evidence type="ECO:0000256" key="4">
    <source>
        <dbReference type="ARBA" id="ARBA00023136"/>
    </source>
</evidence>
<feature type="transmembrane region" description="Helical" evidence="5">
    <location>
        <begin position="165"/>
        <end position="187"/>
    </location>
</feature>
<dbReference type="GO" id="GO:0016020">
    <property type="term" value="C:membrane"/>
    <property type="evidence" value="ECO:0007669"/>
    <property type="project" value="UniProtKB-SubCell"/>
</dbReference>
<reference evidence="7" key="1">
    <citation type="submission" date="2022-11" db="EMBL/GenBank/DDBJ databases">
        <authorList>
            <person name="Petersen C."/>
        </authorList>
    </citation>
    <scope>NUCLEOTIDE SEQUENCE</scope>
    <source>
        <strain evidence="7">IBT 30761</strain>
    </source>
</reference>
<dbReference type="Proteomes" id="UP001149074">
    <property type="component" value="Unassembled WGS sequence"/>
</dbReference>
<feature type="transmembrane region" description="Helical" evidence="5">
    <location>
        <begin position="134"/>
        <end position="159"/>
    </location>
</feature>
<feature type="transmembrane region" description="Helical" evidence="5">
    <location>
        <begin position="328"/>
        <end position="352"/>
    </location>
</feature>
<evidence type="ECO:0000256" key="2">
    <source>
        <dbReference type="ARBA" id="ARBA00022692"/>
    </source>
</evidence>
<evidence type="ECO:0000313" key="7">
    <source>
        <dbReference type="EMBL" id="KAJ5099402.1"/>
    </source>
</evidence>